<feature type="compositionally biased region" description="Low complexity" evidence="1">
    <location>
        <begin position="155"/>
        <end position="166"/>
    </location>
</feature>
<protein>
    <submittedName>
        <fullName evidence="2">Uncharacterized protein</fullName>
    </submittedName>
</protein>
<name>A0A4Y2R6W4_ARAVE</name>
<dbReference type="AlphaFoldDB" id="A0A4Y2R6W4"/>
<dbReference type="EMBL" id="BGPR01015768">
    <property type="protein sequence ID" value="GBN70535.1"/>
    <property type="molecule type" value="Genomic_DNA"/>
</dbReference>
<proteinExistence type="predicted"/>
<evidence type="ECO:0000313" key="3">
    <source>
        <dbReference type="Proteomes" id="UP000499080"/>
    </source>
</evidence>
<keyword evidence="3" id="KW-1185">Reference proteome</keyword>
<evidence type="ECO:0000313" key="2">
    <source>
        <dbReference type="EMBL" id="GBN70535.1"/>
    </source>
</evidence>
<feature type="compositionally biased region" description="Basic and acidic residues" evidence="1">
    <location>
        <begin position="103"/>
        <end position="112"/>
    </location>
</feature>
<reference evidence="2 3" key="1">
    <citation type="journal article" date="2019" name="Sci. Rep.">
        <title>Orb-weaving spider Araneus ventricosus genome elucidates the spidroin gene catalogue.</title>
        <authorList>
            <person name="Kono N."/>
            <person name="Nakamura H."/>
            <person name="Ohtoshi R."/>
            <person name="Moran D.A.P."/>
            <person name="Shinohara A."/>
            <person name="Yoshida Y."/>
            <person name="Fujiwara M."/>
            <person name="Mori M."/>
            <person name="Tomita M."/>
            <person name="Arakawa K."/>
        </authorList>
    </citation>
    <scope>NUCLEOTIDE SEQUENCE [LARGE SCALE GENOMIC DNA]</scope>
</reference>
<accession>A0A4Y2R6W4</accession>
<feature type="region of interest" description="Disordered" evidence="1">
    <location>
        <begin position="85"/>
        <end position="227"/>
    </location>
</feature>
<evidence type="ECO:0000256" key="1">
    <source>
        <dbReference type="SAM" id="MobiDB-lite"/>
    </source>
</evidence>
<organism evidence="2 3">
    <name type="scientific">Araneus ventricosus</name>
    <name type="common">Orbweaver spider</name>
    <name type="synonym">Epeira ventricosa</name>
    <dbReference type="NCBI Taxonomy" id="182803"/>
    <lineage>
        <taxon>Eukaryota</taxon>
        <taxon>Metazoa</taxon>
        <taxon>Ecdysozoa</taxon>
        <taxon>Arthropoda</taxon>
        <taxon>Chelicerata</taxon>
        <taxon>Arachnida</taxon>
        <taxon>Araneae</taxon>
        <taxon>Araneomorphae</taxon>
        <taxon>Entelegynae</taxon>
        <taxon>Araneoidea</taxon>
        <taxon>Araneidae</taxon>
        <taxon>Araneus</taxon>
    </lineage>
</organism>
<comment type="caution">
    <text evidence="2">The sequence shown here is derived from an EMBL/GenBank/DDBJ whole genome shotgun (WGS) entry which is preliminary data.</text>
</comment>
<feature type="compositionally biased region" description="Pro residues" evidence="1">
    <location>
        <begin position="119"/>
        <end position="129"/>
    </location>
</feature>
<feature type="compositionally biased region" description="Polar residues" evidence="1">
    <location>
        <begin position="198"/>
        <end position="211"/>
    </location>
</feature>
<feature type="compositionally biased region" description="Basic residues" evidence="1">
    <location>
        <begin position="213"/>
        <end position="227"/>
    </location>
</feature>
<sequence>MGRFLASSSVKRRATPPRYLFIMATTLDTEFNAIPQVNPKVVLPKSKGSRMSLVKQKEKKDVSEAMVTTLTTGNFITKFGAPATVLPPPTTTPPNDWGAITKDFPDESDHVTSVEPHPSDPPAPVPIPGLPTNLAELGPSSPSFSSGVDEDTMQSDGSSTETTDSSNFYEVRGTPQARHINTYKSYLKGKPKTKRSEVTTQEVQPMEQDTASGRRKRSAGKKGQPHQ</sequence>
<dbReference type="Proteomes" id="UP000499080">
    <property type="component" value="Unassembled WGS sequence"/>
</dbReference>
<gene>
    <name evidence="2" type="ORF">AVEN_186878_1</name>
</gene>